<evidence type="ECO:0000256" key="1">
    <source>
        <dbReference type="SAM" id="SignalP"/>
    </source>
</evidence>
<gene>
    <name evidence="2" type="ORF">DC094_17260</name>
</gene>
<proteinExistence type="predicted"/>
<dbReference type="EMBL" id="QDDL01000009">
    <property type="protein sequence ID" value="PVZ65635.1"/>
    <property type="molecule type" value="Genomic_DNA"/>
</dbReference>
<dbReference type="PROSITE" id="PS51257">
    <property type="entry name" value="PROKAR_LIPOPROTEIN"/>
    <property type="match status" value="1"/>
</dbReference>
<keyword evidence="1" id="KW-0732">Signal</keyword>
<dbReference type="AlphaFoldDB" id="A0A2V1GWX4"/>
<evidence type="ECO:0000313" key="2">
    <source>
        <dbReference type="EMBL" id="PVZ65635.1"/>
    </source>
</evidence>
<dbReference type="Proteomes" id="UP000244906">
    <property type="component" value="Unassembled WGS sequence"/>
</dbReference>
<feature type="chain" id="PRO_5016020646" description="DUF4136 domain-containing protein" evidence="1">
    <location>
        <begin position="24"/>
        <end position="195"/>
    </location>
</feature>
<accession>A0A2V1GWX4</accession>
<protein>
    <recommendedName>
        <fullName evidence="4">DUF4136 domain-containing protein</fullName>
    </recommendedName>
</protein>
<sequence>MKLFAKVCVLVASVAFLGGCAHGIQITPKIEDIRSVEVARQIDKNVGYYISDADKLKEVITAGGGGDKVKYKPYADTEAALNAMLSNIFSKVYAVQDLNDSAYISDKNITYVFQPSIVTNSSSDSAFTWPPTDFDVELTCTVINEDGKTVWIKTVKASGNAEFDEFKSDFSLSARRASASAFKQMMVEISSAKEL</sequence>
<dbReference type="OrthoDB" id="5540893at2"/>
<evidence type="ECO:0000313" key="3">
    <source>
        <dbReference type="Proteomes" id="UP000244906"/>
    </source>
</evidence>
<evidence type="ECO:0008006" key="4">
    <source>
        <dbReference type="Google" id="ProtNLM"/>
    </source>
</evidence>
<keyword evidence="3" id="KW-1185">Reference proteome</keyword>
<feature type="signal peptide" evidence="1">
    <location>
        <begin position="1"/>
        <end position="23"/>
    </location>
</feature>
<comment type="caution">
    <text evidence="2">The sequence shown here is derived from an EMBL/GenBank/DDBJ whole genome shotgun (WGS) entry which is preliminary data.</text>
</comment>
<reference evidence="2 3" key="1">
    <citation type="submission" date="2018-04" db="EMBL/GenBank/DDBJ databases">
        <title>Thalassorhabdus spongiae gen. nov., sp. nov., isolated from a marine sponge in South-West Iceland.</title>
        <authorList>
            <person name="Knobloch S."/>
            <person name="Daussin A."/>
            <person name="Johannsson R."/>
            <person name="Marteinsson V.T."/>
        </authorList>
    </citation>
    <scope>NUCLEOTIDE SEQUENCE [LARGE SCALE GENOMIC DNA]</scope>
    <source>
        <strain evidence="2 3">Hp12</strain>
    </source>
</reference>
<organism evidence="2 3">
    <name type="scientific">Pelagibaculum spongiae</name>
    <dbReference type="NCBI Taxonomy" id="2080658"/>
    <lineage>
        <taxon>Bacteria</taxon>
        <taxon>Pseudomonadati</taxon>
        <taxon>Pseudomonadota</taxon>
        <taxon>Gammaproteobacteria</taxon>
        <taxon>Oceanospirillales</taxon>
        <taxon>Pelagibaculum</taxon>
    </lineage>
</organism>
<dbReference type="RefSeq" id="WP_116688376.1">
    <property type="nucleotide sequence ID" value="NZ_CAWNYD010000009.1"/>
</dbReference>
<name>A0A2V1GWX4_9GAMM</name>